<evidence type="ECO:0000313" key="1">
    <source>
        <dbReference type="EMBL" id="KAK9233828.1"/>
    </source>
</evidence>
<reference evidence="2" key="1">
    <citation type="journal article" date="2024" name="Front. Bioeng. Biotechnol.">
        <title>Genome-scale model development and genomic sequencing of the oleaginous clade Lipomyces.</title>
        <authorList>
            <person name="Czajka J.J."/>
            <person name="Han Y."/>
            <person name="Kim J."/>
            <person name="Mondo S.J."/>
            <person name="Hofstad B.A."/>
            <person name="Robles A."/>
            <person name="Haridas S."/>
            <person name="Riley R."/>
            <person name="LaButti K."/>
            <person name="Pangilinan J."/>
            <person name="Andreopoulos W."/>
            <person name="Lipzen A."/>
            <person name="Yan J."/>
            <person name="Wang M."/>
            <person name="Ng V."/>
            <person name="Grigoriev I.V."/>
            <person name="Spatafora J.W."/>
            <person name="Magnuson J.K."/>
            <person name="Baker S.E."/>
            <person name="Pomraning K.R."/>
        </authorList>
    </citation>
    <scope>NUCLEOTIDE SEQUENCE [LARGE SCALE GENOMIC DNA]</scope>
    <source>
        <strain evidence="2">CBS 7786</strain>
    </source>
</reference>
<proteinExistence type="predicted"/>
<keyword evidence="2" id="KW-1185">Reference proteome</keyword>
<dbReference type="Proteomes" id="UP001433508">
    <property type="component" value="Unassembled WGS sequence"/>
</dbReference>
<accession>A0ACC3SQA5</accession>
<organism evidence="1 2">
    <name type="scientific">Lipomyces kononenkoae</name>
    <name type="common">Yeast</name>
    <dbReference type="NCBI Taxonomy" id="34357"/>
    <lineage>
        <taxon>Eukaryota</taxon>
        <taxon>Fungi</taxon>
        <taxon>Dikarya</taxon>
        <taxon>Ascomycota</taxon>
        <taxon>Saccharomycotina</taxon>
        <taxon>Lipomycetes</taxon>
        <taxon>Lipomycetales</taxon>
        <taxon>Lipomycetaceae</taxon>
        <taxon>Lipomyces</taxon>
    </lineage>
</organism>
<dbReference type="EMBL" id="MU971577">
    <property type="protein sequence ID" value="KAK9233828.1"/>
    <property type="molecule type" value="Genomic_DNA"/>
</dbReference>
<protein>
    <submittedName>
        <fullName evidence="1">Uncharacterized protein</fullName>
    </submittedName>
</protein>
<name>A0ACC3SQA5_LIPKO</name>
<evidence type="ECO:0000313" key="2">
    <source>
        <dbReference type="Proteomes" id="UP001433508"/>
    </source>
</evidence>
<gene>
    <name evidence="1" type="ORF">V1525DRAFT_392079</name>
</gene>
<sequence>MESEAQNERKGLTLFYFEARLVLCCREFIYRVACLFDGNLDCKLQRLDEALLGRTGTETGTGMRQVLTVDEHRAERTTTTYNLRKKT</sequence>
<comment type="caution">
    <text evidence="1">The sequence shown here is derived from an EMBL/GenBank/DDBJ whole genome shotgun (WGS) entry which is preliminary data.</text>
</comment>